<dbReference type="Pfam" id="PF13585">
    <property type="entry name" value="CHU_C"/>
    <property type="match status" value="1"/>
</dbReference>
<sequence>MQITKSPYNMVKKCALFLLGLFAIIQVSTAQVVVKISDDATDVGGTVDMDVTFDNFSDIIAFQYSIDWDETKFSFNSIVNVTTDLDQFTAGGIGTPASGGDAGVITVSWSKTNTQPETLADNTRMFTLRLNAIGSACDVSDVKLSNTPTVIEFSDSNTNNVGATPENGEASINGTGCNSGGDDLVITVDDVTANSGDNKCVPITVSNFIDIQGVVFGVKFDPSIIKYTGFQNANLPDFSSGNIADNNSEAGEVNVLWFDNSVMNPVTLEGTLLELCFDAIGSGGDVSDVEIVDPATSEIEFTNSDENAVPYEVNQGSFTIEGMGNPNDFMLIADDININMGETGCVPISVANFNSIQTMQFVVKWDPTQLLFTEVKSLNLDQLSDDNLTLKDDDRIRISWSNASSATVADGTVIFEVCLEAKGDCDATSSIDFTSDPFFAIEVSNSSNDLVPVSRTSGSVKIDCDGCSIAIRSLEKPSCPGEADGNILVNVGSPGVTYNCIWKNSAGTVIQESSSCDLENVAAGTYTLEIDDGASCQETRTFTLEDPGTIVFGGSKSDEDESCDGSINLEMIGGTGPYTFLWENASTGAIRTELCAGEYCVTATDANGCVAETCFTINANGPGACNVEVTDNRCFGDDDGAIDIDFCGGTGPYTITWSGPSGDYTTEDISGLAAGDYNYTITDSSNPALTGTGSVTVGQPAEIMISSMTTASDGDNGAIDITVTGGVGPYSYVWSGGQLTEDISGLASATYTVMVTDENNCSVTSDPIQVNSNTINFVRTGEFDASCNGVCDGVIEGTVSGGSGGYTYKLNDSGITFPVTGLCPGDYTFEITDDSGESITYPITVGDPDPLTIEIQNKMNCTSGNQDGFIEVEALGGTPEYTFTWNVTGTGKRLSNLGDGKYNVLVTDARGCTAARENIQIICDGGECFTSRTIITPNGDGNNDEFIIMCSDDFANKLLVFDRWGKTVFSQDSYDNTWLGTNSNGDELPDGGYLWILEITNGDGSKEIKKGTVSIIRDQF</sequence>
<dbReference type="Gene3D" id="2.60.40.740">
    <property type="match status" value="2"/>
</dbReference>
<accession>A0AA37WE63</accession>
<dbReference type="SUPFAM" id="SSF49384">
    <property type="entry name" value="Carbohydrate-binding domain"/>
    <property type="match status" value="3"/>
</dbReference>
<dbReference type="Gene3D" id="2.60.40.680">
    <property type="match status" value="3"/>
</dbReference>
<dbReference type="AlphaFoldDB" id="A0AA37WE63"/>
<feature type="chain" id="PRO_5041393035" description="Cohesin domain-containing protein" evidence="1">
    <location>
        <begin position="31"/>
        <end position="1020"/>
    </location>
</feature>
<dbReference type="RefSeq" id="WP_235291088.1">
    <property type="nucleotide sequence ID" value="NZ_BSOH01000007.1"/>
</dbReference>
<feature type="domain" description="Cohesin" evidence="2">
    <location>
        <begin position="339"/>
        <end position="462"/>
    </location>
</feature>
<dbReference type="InterPro" id="IPR025667">
    <property type="entry name" value="SprB_repeat"/>
</dbReference>
<dbReference type="EMBL" id="BSOH01000007">
    <property type="protein sequence ID" value="GLR16722.1"/>
    <property type="molecule type" value="Genomic_DNA"/>
</dbReference>
<comment type="caution">
    <text evidence="3">The sequence shown here is derived from an EMBL/GenBank/DDBJ whole genome shotgun (WGS) entry which is preliminary data.</text>
</comment>
<feature type="signal peptide" evidence="1">
    <location>
        <begin position="1"/>
        <end position="30"/>
    </location>
</feature>
<dbReference type="Pfam" id="PF00963">
    <property type="entry name" value="Cohesin"/>
    <property type="match status" value="2"/>
</dbReference>
<feature type="domain" description="Cohesin" evidence="2">
    <location>
        <begin position="186"/>
        <end position="320"/>
    </location>
</feature>
<reference evidence="3" key="1">
    <citation type="journal article" date="2014" name="Int. J. Syst. Evol. Microbiol.">
        <title>Complete genome sequence of Corynebacterium casei LMG S-19264T (=DSM 44701T), isolated from a smear-ripened cheese.</title>
        <authorList>
            <consortium name="US DOE Joint Genome Institute (JGI-PGF)"/>
            <person name="Walter F."/>
            <person name="Albersmeier A."/>
            <person name="Kalinowski J."/>
            <person name="Ruckert C."/>
        </authorList>
    </citation>
    <scope>NUCLEOTIDE SEQUENCE</scope>
    <source>
        <strain evidence="3">NBRC 108769</strain>
    </source>
</reference>
<dbReference type="GO" id="GO:0030246">
    <property type="term" value="F:carbohydrate binding"/>
    <property type="evidence" value="ECO:0007669"/>
    <property type="project" value="InterPro"/>
</dbReference>
<dbReference type="InterPro" id="IPR002102">
    <property type="entry name" value="Cohesin_dom"/>
</dbReference>
<dbReference type="InterPro" id="IPR008965">
    <property type="entry name" value="CBM2/CBM3_carb-bd_dom_sf"/>
</dbReference>
<keyword evidence="1" id="KW-0732">Signal</keyword>
<dbReference type="NCBIfam" id="TIGR04131">
    <property type="entry name" value="Bac_Flav_CTERM"/>
    <property type="match status" value="1"/>
</dbReference>
<dbReference type="GO" id="GO:0000272">
    <property type="term" value="P:polysaccharide catabolic process"/>
    <property type="evidence" value="ECO:0007669"/>
    <property type="project" value="InterPro"/>
</dbReference>
<keyword evidence="4" id="KW-1185">Reference proteome</keyword>
<dbReference type="Proteomes" id="UP001156666">
    <property type="component" value="Unassembled WGS sequence"/>
</dbReference>
<name>A0AA37WE63_9BACT</name>
<organism evidence="3 4">
    <name type="scientific">Portibacter lacus</name>
    <dbReference type="NCBI Taxonomy" id="1099794"/>
    <lineage>
        <taxon>Bacteria</taxon>
        <taxon>Pseudomonadati</taxon>
        <taxon>Bacteroidota</taxon>
        <taxon>Saprospiria</taxon>
        <taxon>Saprospirales</taxon>
        <taxon>Haliscomenobacteraceae</taxon>
        <taxon>Portibacter</taxon>
    </lineage>
</organism>
<reference evidence="3" key="2">
    <citation type="submission" date="2023-01" db="EMBL/GenBank/DDBJ databases">
        <title>Draft genome sequence of Portibacter lacus strain NBRC 108769.</title>
        <authorList>
            <person name="Sun Q."/>
            <person name="Mori K."/>
        </authorList>
    </citation>
    <scope>NUCLEOTIDE SEQUENCE</scope>
    <source>
        <strain evidence="3">NBRC 108769</strain>
    </source>
</reference>
<evidence type="ECO:0000256" key="1">
    <source>
        <dbReference type="SAM" id="SignalP"/>
    </source>
</evidence>
<proteinExistence type="predicted"/>
<dbReference type="InterPro" id="IPR026341">
    <property type="entry name" value="T9SS_type_B"/>
</dbReference>
<evidence type="ECO:0000313" key="3">
    <source>
        <dbReference type="EMBL" id="GLR16722.1"/>
    </source>
</evidence>
<gene>
    <name evidence="3" type="ORF">GCM10007940_13370</name>
</gene>
<dbReference type="CDD" id="cd08547">
    <property type="entry name" value="Type_II_cohesin"/>
    <property type="match status" value="3"/>
</dbReference>
<dbReference type="Pfam" id="PF13573">
    <property type="entry name" value="SprB"/>
    <property type="match status" value="4"/>
</dbReference>
<evidence type="ECO:0000259" key="2">
    <source>
        <dbReference type="Pfam" id="PF00963"/>
    </source>
</evidence>
<evidence type="ECO:0000313" key="4">
    <source>
        <dbReference type="Proteomes" id="UP001156666"/>
    </source>
</evidence>
<protein>
    <recommendedName>
        <fullName evidence="2">Cohesin domain-containing protein</fullName>
    </recommendedName>
</protein>